<reference evidence="2 3" key="1">
    <citation type="submission" date="2019-11" db="EMBL/GenBank/DDBJ databases">
        <title>Pseudomonas karstica sp. nov. and Pseudomonas spelaei sp. nov. from karst caves.</title>
        <authorList>
            <person name="Zeman M."/>
        </authorList>
    </citation>
    <scope>NUCLEOTIDE SEQUENCE [LARGE SCALE GENOMIC DNA]</scope>
    <source>
        <strain evidence="2 3">CCM 7893</strain>
    </source>
</reference>
<dbReference type="Proteomes" id="UP000438196">
    <property type="component" value="Unassembled WGS sequence"/>
</dbReference>
<organism evidence="2 3">
    <name type="scientific">Pseudomonas spelaei</name>
    <dbReference type="NCBI Taxonomy" id="1055469"/>
    <lineage>
        <taxon>Bacteria</taxon>
        <taxon>Pseudomonadati</taxon>
        <taxon>Pseudomonadota</taxon>
        <taxon>Gammaproteobacteria</taxon>
        <taxon>Pseudomonadales</taxon>
        <taxon>Pseudomonadaceae</taxon>
        <taxon>Pseudomonas</taxon>
    </lineage>
</organism>
<dbReference type="OrthoDB" id="74312at2"/>
<sequence length="204" mass="22262">MNKARFALGFSIYATLQALSVGARADNQLWVTTDRTDRHTCPSIECGVAGRLMFREGVEVLEKKGNWVRITKAYSASCVGGKSEYVKDGNDFCTSANGIKDGRFAEWVQTKDLSGNRPEDPAEGASGDDALIKGSDDYRIHKTLFAKAARQLINDGTCTEGDFQEMGGWMASTNRGTGMYFTYCGGMTLSNKVYLDAKSGKTSR</sequence>
<accession>A0A6I3WN61</accession>
<dbReference type="EMBL" id="WNNK01000029">
    <property type="protein sequence ID" value="MUF07716.1"/>
    <property type="molecule type" value="Genomic_DNA"/>
</dbReference>
<keyword evidence="1" id="KW-0732">Signal</keyword>
<dbReference type="RefSeq" id="WP_155585841.1">
    <property type="nucleotide sequence ID" value="NZ_JBHSTH010000048.1"/>
</dbReference>
<keyword evidence="3" id="KW-1185">Reference proteome</keyword>
<evidence type="ECO:0000313" key="3">
    <source>
        <dbReference type="Proteomes" id="UP000438196"/>
    </source>
</evidence>
<proteinExistence type="predicted"/>
<evidence type="ECO:0000256" key="1">
    <source>
        <dbReference type="SAM" id="SignalP"/>
    </source>
</evidence>
<dbReference type="AlphaFoldDB" id="A0A6I3WN61"/>
<feature type="chain" id="PRO_5026234693" evidence="1">
    <location>
        <begin position="26"/>
        <end position="204"/>
    </location>
</feature>
<gene>
    <name evidence="2" type="ORF">GNF76_25515</name>
</gene>
<evidence type="ECO:0000313" key="2">
    <source>
        <dbReference type="EMBL" id="MUF07716.1"/>
    </source>
</evidence>
<protein>
    <submittedName>
        <fullName evidence="2">Uncharacterized protein</fullName>
    </submittedName>
</protein>
<comment type="caution">
    <text evidence="2">The sequence shown here is derived from an EMBL/GenBank/DDBJ whole genome shotgun (WGS) entry which is preliminary data.</text>
</comment>
<name>A0A6I3WN61_9PSED</name>
<feature type="signal peptide" evidence="1">
    <location>
        <begin position="1"/>
        <end position="25"/>
    </location>
</feature>